<dbReference type="Pfam" id="PF00781">
    <property type="entry name" value="DAGK_cat"/>
    <property type="match status" value="1"/>
</dbReference>
<comment type="caution">
    <text evidence="10">The sequence shown here is derived from an EMBL/GenBank/DDBJ whole genome shotgun (WGS) entry which is preliminary data.</text>
</comment>
<dbReference type="SUPFAM" id="SSF111331">
    <property type="entry name" value="NAD kinase/diacylglycerol kinase-like"/>
    <property type="match status" value="1"/>
</dbReference>
<proteinExistence type="predicted"/>
<keyword evidence="6" id="KW-0472">Membrane</keyword>
<accession>A0AAV8T490</accession>
<dbReference type="FunFam" id="3.40.50.10330:FF:000005">
    <property type="entry name" value="Sphingosine kinase 2"/>
    <property type="match status" value="1"/>
</dbReference>
<dbReference type="GO" id="GO:0008481">
    <property type="term" value="F:sphingosine kinase activity"/>
    <property type="evidence" value="ECO:0007669"/>
    <property type="project" value="UniProtKB-EC"/>
</dbReference>
<keyword evidence="5" id="KW-0067">ATP-binding</keyword>
<sequence length="502" mass="55485">MDRVDVDSFSTNMNQPENPTEPVFSDQVLVNDIVTRLTLTLDGELRWTDNGQRRLSLEKQVLGFVIEGDKIRVKAMVDNGLGIFGFSHTGARVREDFIFQPLHDGYKMLWCQHLRNYLDSLGRPKRLFVLVNPYGGKKSASKIFLDVVKPLFDAAEVQITVQETKYQLHAKEVANSLDLTKYDGIVCVSGDGILVEVVNGLLGREDWSTAIKIPIGMIPGGTENGMVKSTLASVGEPCTAANAVFAIIRGHKCSLDVATIVQGETKFFSVLMLAWGLIADIDIESEKYRWMGSARIDFYALQRVINLRKYNGRISFVPAPGFESYGHPTSYSAQSDGEQGTCNPSQEHPVHIQHGYPGADVDLKNLSWRTFSGPFVSIWLHNVPWGGERTMAAPDAKFSDGCLDLIVIKQCSKLSLMSLLTKVSNGGHIKSPDVFYLKVKAFILDPGQRTNEPAKGGIIDVDGEVLARGRGTYMCDKKSLMNYSKLEITVDHGLATLFCPQA</sequence>
<evidence type="ECO:0000256" key="2">
    <source>
        <dbReference type="ARBA" id="ARBA00022679"/>
    </source>
</evidence>
<dbReference type="PANTHER" id="PTHR12358:SF31">
    <property type="entry name" value="ACYLGLYCEROL KINASE, MITOCHONDRIAL"/>
    <property type="match status" value="1"/>
</dbReference>
<dbReference type="EC" id="2.7.1.91" evidence="7"/>
<feature type="compositionally biased region" description="Polar residues" evidence="8">
    <location>
        <begin position="8"/>
        <end position="18"/>
    </location>
</feature>
<dbReference type="Proteomes" id="UP001159364">
    <property type="component" value="Linkage Group LG06"/>
</dbReference>
<dbReference type="Pfam" id="PF19279">
    <property type="entry name" value="YegS_C"/>
    <property type="match status" value="1"/>
</dbReference>
<dbReference type="InterPro" id="IPR016064">
    <property type="entry name" value="NAD/diacylglycerol_kinase_sf"/>
</dbReference>
<evidence type="ECO:0000256" key="6">
    <source>
        <dbReference type="ARBA" id="ARBA00023136"/>
    </source>
</evidence>
<protein>
    <recommendedName>
        <fullName evidence="7">sphingosine kinase</fullName>
        <ecNumber evidence="7">2.7.1.91</ecNumber>
    </recommendedName>
</protein>
<dbReference type="InterPro" id="IPR045540">
    <property type="entry name" value="YegS/DAGK_C"/>
</dbReference>
<dbReference type="Gene3D" id="3.40.50.10330">
    <property type="entry name" value="Probable inorganic polyphosphate/atp-NAD kinase, domain 1"/>
    <property type="match status" value="1"/>
</dbReference>
<keyword evidence="2" id="KW-0808">Transferase</keyword>
<gene>
    <name evidence="10" type="ORF">K2173_001498</name>
</gene>
<evidence type="ECO:0000256" key="8">
    <source>
        <dbReference type="SAM" id="MobiDB-lite"/>
    </source>
</evidence>
<feature type="domain" description="DAGKc" evidence="9">
    <location>
        <begin position="122"/>
        <end position="264"/>
    </location>
</feature>
<dbReference type="PROSITE" id="PS50146">
    <property type="entry name" value="DAGK"/>
    <property type="match status" value="1"/>
</dbReference>
<dbReference type="SMART" id="SM00046">
    <property type="entry name" value="DAGKc"/>
    <property type="match status" value="1"/>
</dbReference>
<dbReference type="PANTHER" id="PTHR12358">
    <property type="entry name" value="SPHINGOSINE KINASE"/>
    <property type="match status" value="1"/>
</dbReference>
<name>A0AAV8T490_9ROSI</name>
<comment type="subcellular location">
    <subcellularLocation>
        <location evidence="1">Vacuole membrane</location>
        <topology evidence="1">Peripheral membrane protein</topology>
    </subcellularLocation>
</comment>
<keyword evidence="3" id="KW-0547">Nucleotide-binding</keyword>
<keyword evidence="11" id="KW-1185">Reference proteome</keyword>
<dbReference type="InterPro" id="IPR017438">
    <property type="entry name" value="ATP-NAD_kinase_N"/>
</dbReference>
<reference evidence="10 11" key="1">
    <citation type="submission" date="2021-09" db="EMBL/GenBank/DDBJ databases">
        <title>Genomic insights and catalytic innovation underlie evolution of tropane alkaloids biosynthesis.</title>
        <authorList>
            <person name="Wang Y.-J."/>
            <person name="Tian T."/>
            <person name="Huang J.-P."/>
            <person name="Huang S.-X."/>
        </authorList>
    </citation>
    <scope>NUCLEOTIDE SEQUENCE [LARGE SCALE GENOMIC DNA]</scope>
    <source>
        <strain evidence="10">KIB-2018</strain>
        <tissue evidence="10">Leaf</tissue>
    </source>
</reference>
<organism evidence="10 11">
    <name type="scientific">Erythroxylum novogranatense</name>
    <dbReference type="NCBI Taxonomy" id="1862640"/>
    <lineage>
        <taxon>Eukaryota</taxon>
        <taxon>Viridiplantae</taxon>
        <taxon>Streptophyta</taxon>
        <taxon>Embryophyta</taxon>
        <taxon>Tracheophyta</taxon>
        <taxon>Spermatophyta</taxon>
        <taxon>Magnoliopsida</taxon>
        <taxon>eudicotyledons</taxon>
        <taxon>Gunneridae</taxon>
        <taxon>Pentapetalae</taxon>
        <taxon>rosids</taxon>
        <taxon>fabids</taxon>
        <taxon>Malpighiales</taxon>
        <taxon>Erythroxylaceae</taxon>
        <taxon>Erythroxylum</taxon>
    </lineage>
</organism>
<dbReference type="AlphaFoldDB" id="A0AAV8T490"/>
<evidence type="ECO:0000256" key="7">
    <source>
        <dbReference type="ARBA" id="ARBA00044037"/>
    </source>
</evidence>
<dbReference type="GO" id="GO:0071215">
    <property type="term" value="P:cellular response to abscisic acid stimulus"/>
    <property type="evidence" value="ECO:0007669"/>
    <property type="project" value="UniProtKB-ARBA"/>
</dbReference>
<evidence type="ECO:0000256" key="3">
    <source>
        <dbReference type="ARBA" id="ARBA00022741"/>
    </source>
</evidence>
<dbReference type="GO" id="GO:0005524">
    <property type="term" value="F:ATP binding"/>
    <property type="evidence" value="ECO:0007669"/>
    <property type="project" value="UniProtKB-KW"/>
</dbReference>
<dbReference type="InterPro" id="IPR050187">
    <property type="entry name" value="Lipid_Phosphate_FormReg"/>
</dbReference>
<evidence type="ECO:0000256" key="1">
    <source>
        <dbReference type="ARBA" id="ARBA00004148"/>
    </source>
</evidence>
<dbReference type="Gene3D" id="2.60.200.40">
    <property type="match status" value="1"/>
</dbReference>
<evidence type="ECO:0000259" key="9">
    <source>
        <dbReference type="PROSITE" id="PS50146"/>
    </source>
</evidence>
<feature type="region of interest" description="Disordered" evidence="8">
    <location>
        <begin position="1"/>
        <end position="21"/>
    </location>
</feature>
<evidence type="ECO:0000256" key="4">
    <source>
        <dbReference type="ARBA" id="ARBA00022777"/>
    </source>
</evidence>
<dbReference type="GO" id="GO:0009705">
    <property type="term" value="C:plant-type vacuole membrane"/>
    <property type="evidence" value="ECO:0007669"/>
    <property type="project" value="UniProtKB-ARBA"/>
</dbReference>
<evidence type="ECO:0000313" key="11">
    <source>
        <dbReference type="Proteomes" id="UP001159364"/>
    </source>
</evidence>
<dbReference type="EMBL" id="JAIWQS010000006">
    <property type="protein sequence ID" value="KAJ8761368.1"/>
    <property type="molecule type" value="Genomic_DNA"/>
</dbReference>
<dbReference type="InterPro" id="IPR001206">
    <property type="entry name" value="Diacylglycerol_kinase_cat_dom"/>
</dbReference>
<keyword evidence="4" id="KW-0418">Kinase</keyword>
<evidence type="ECO:0000256" key="5">
    <source>
        <dbReference type="ARBA" id="ARBA00022840"/>
    </source>
</evidence>
<evidence type="ECO:0000313" key="10">
    <source>
        <dbReference type="EMBL" id="KAJ8761368.1"/>
    </source>
</evidence>
<dbReference type="GO" id="GO:0046512">
    <property type="term" value="P:sphingosine biosynthetic process"/>
    <property type="evidence" value="ECO:0007669"/>
    <property type="project" value="TreeGrafter"/>
</dbReference>